<dbReference type="OrthoDB" id="2658554at2"/>
<feature type="transmembrane region" description="Helical" evidence="1">
    <location>
        <begin position="102"/>
        <end position="127"/>
    </location>
</feature>
<sequence>MFHKALWLQNYKQSKMLVWIFAIIFAVHLPFQTMITLENWREYPYMYSNSTYEVYRLFIGGTLPVFILFASAIFAGLLIGIERNTRRNDFTFSLPFKRRDIFLAKWIYGVLIIATLHAVTFFTAYAIVATSEFASRLGSFTLTELFLTPLLGYILFFSFAMLIGTIAGEMITQVVLTFIFAIFPYGAFVLIGYLADLHFGFNWNPPLWLAYVSPLLFAFVNPAEELANPVLLGIIWIAATLLGGFLLYERNKVEHNGEFLIFKQLHPVFLVGIVACFALLGGMIVSAIVPWGMTDFQITAYWLGFAVFTIFSFLIARRLLKMNVMVKNK</sequence>
<protein>
    <recommendedName>
        <fullName evidence="4">ABC transporter permease</fullName>
    </recommendedName>
</protein>
<dbReference type="GO" id="GO:0140359">
    <property type="term" value="F:ABC-type transporter activity"/>
    <property type="evidence" value="ECO:0007669"/>
    <property type="project" value="InterPro"/>
</dbReference>
<proteinExistence type="predicted"/>
<name>A0A3M7TSN5_9BACI</name>
<feature type="transmembrane region" description="Helical" evidence="1">
    <location>
        <begin position="147"/>
        <end position="167"/>
    </location>
</feature>
<dbReference type="InterPro" id="IPR023264">
    <property type="entry name" value="ABC_transptr_acetoin_YtrC/YtrD"/>
</dbReference>
<dbReference type="EMBL" id="RHIB01000001">
    <property type="protein sequence ID" value="RNA68648.1"/>
    <property type="molecule type" value="Genomic_DNA"/>
</dbReference>
<keyword evidence="1" id="KW-0472">Membrane</keyword>
<evidence type="ECO:0000256" key="1">
    <source>
        <dbReference type="SAM" id="Phobius"/>
    </source>
</evidence>
<dbReference type="PRINTS" id="PR02026">
    <property type="entry name" value="YTRCYTRDABC"/>
</dbReference>
<dbReference type="InterPro" id="IPR053046">
    <property type="entry name" value="ABC-5_transporter"/>
</dbReference>
<dbReference type="Proteomes" id="UP000278746">
    <property type="component" value="Unassembled WGS sequence"/>
</dbReference>
<comment type="caution">
    <text evidence="2">The sequence shown here is derived from an EMBL/GenBank/DDBJ whole genome shotgun (WGS) entry which is preliminary data.</text>
</comment>
<feature type="transmembrane region" description="Helical" evidence="1">
    <location>
        <begin position="174"/>
        <end position="195"/>
    </location>
</feature>
<dbReference type="RefSeq" id="WP_122896174.1">
    <property type="nucleotide sequence ID" value="NZ_RHIB01000001.1"/>
</dbReference>
<dbReference type="GO" id="GO:0005886">
    <property type="term" value="C:plasma membrane"/>
    <property type="evidence" value="ECO:0007669"/>
    <property type="project" value="UniProtKB-SubCell"/>
</dbReference>
<evidence type="ECO:0000313" key="2">
    <source>
        <dbReference type="EMBL" id="RNA68648.1"/>
    </source>
</evidence>
<dbReference type="PANTHER" id="PTHR39177">
    <property type="entry name" value="ABC TRANSPORTER PERMEASE YTRC-RELATED"/>
    <property type="match status" value="1"/>
</dbReference>
<dbReference type="PANTHER" id="PTHR39177:SF1">
    <property type="entry name" value="ABC TRANSPORTER PERMEASE YTRC-RELATED"/>
    <property type="match status" value="1"/>
</dbReference>
<reference evidence="2 3" key="1">
    <citation type="submission" date="2018-10" db="EMBL/GenBank/DDBJ databases">
        <title>Bacillus Keqinensis sp. nov., a moderately halophilic bacterium isolated from a saline-alkaline lake.</title>
        <authorList>
            <person name="Wang H."/>
        </authorList>
    </citation>
    <scope>NUCLEOTIDE SEQUENCE [LARGE SCALE GENOMIC DNA]</scope>
    <source>
        <strain evidence="2 3">KQ-3</strain>
    </source>
</reference>
<keyword evidence="1" id="KW-1133">Transmembrane helix</keyword>
<feature type="transmembrane region" description="Helical" evidence="1">
    <location>
        <begin position="299"/>
        <end position="320"/>
    </location>
</feature>
<accession>A0A3M7TSN5</accession>
<evidence type="ECO:0000313" key="3">
    <source>
        <dbReference type="Proteomes" id="UP000278746"/>
    </source>
</evidence>
<organism evidence="2 3">
    <name type="scientific">Alteribacter keqinensis</name>
    <dbReference type="NCBI Taxonomy" id="2483800"/>
    <lineage>
        <taxon>Bacteria</taxon>
        <taxon>Bacillati</taxon>
        <taxon>Bacillota</taxon>
        <taxon>Bacilli</taxon>
        <taxon>Bacillales</taxon>
        <taxon>Bacillaceae</taxon>
        <taxon>Alteribacter</taxon>
    </lineage>
</organism>
<keyword evidence="1" id="KW-0812">Transmembrane</keyword>
<dbReference type="AlphaFoldDB" id="A0A3M7TSN5"/>
<keyword evidence="3" id="KW-1185">Reference proteome</keyword>
<feature type="transmembrane region" description="Helical" evidence="1">
    <location>
        <begin position="57"/>
        <end position="81"/>
    </location>
</feature>
<gene>
    <name evidence="2" type="ORF">EBO34_01385</name>
</gene>
<feature type="transmembrane region" description="Helical" evidence="1">
    <location>
        <begin position="268"/>
        <end position="293"/>
    </location>
</feature>
<feature type="transmembrane region" description="Helical" evidence="1">
    <location>
        <begin position="226"/>
        <end position="248"/>
    </location>
</feature>
<feature type="transmembrane region" description="Helical" evidence="1">
    <location>
        <begin position="16"/>
        <end position="37"/>
    </location>
</feature>
<evidence type="ECO:0008006" key="4">
    <source>
        <dbReference type="Google" id="ProtNLM"/>
    </source>
</evidence>